<evidence type="ECO:0000256" key="1">
    <source>
        <dbReference type="SAM" id="MobiDB-lite"/>
    </source>
</evidence>
<reference evidence="4" key="1">
    <citation type="submission" date="2023-09" db="UniProtKB">
        <authorList>
            <consortium name="Ensembl"/>
        </authorList>
    </citation>
    <scope>IDENTIFICATION</scope>
</reference>
<feature type="region of interest" description="Disordered" evidence="1">
    <location>
        <begin position="354"/>
        <end position="378"/>
    </location>
</feature>
<dbReference type="PANTHER" id="PTHR23045">
    <property type="entry name" value="LEUCINE-RICH REPEAT-CONTAINING PROTEIN 37A"/>
    <property type="match status" value="1"/>
</dbReference>
<protein>
    <recommendedName>
        <fullName evidence="3">LRRC37A/B like protein 1 C-terminal domain-containing protein</fullName>
    </recommendedName>
</protein>
<evidence type="ECO:0000259" key="3">
    <source>
        <dbReference type="Pfam" id="PF14914"/>
    </source>
</evidence>
<feature type="compositionally biased region" description="Basic and acidic residues" evidence="1">
    <location>
        <begin position="498"/>
        <end position="512"/>
    </location>
</feature>
<keyword evidence="2" id="KW-1133">Transmembrane helix</keyword>
<keyword evidence="2" id="KW-0472">Membrane</keyword>
<dbReference type="InterPro" id="IPR015753">
    <property type="entry name" value="LRRC37"/>
</dbReference>
<accession>A0A8C0ZLE5</accession>
<evidence type="ECO:0000256" key="2">
    <source>
        <dbReference type="SAM" id="Phobius"/>
    </source>
</evidence>
<feature type="domain" description="LRRC37A/B like protein 1 C-terminal" evidence="3">
    <location>
        <begin position="416"/>
        <end position="553"/>
    </location>
</feature>
<feature type="region of interest" description="Disordered" evidence="1">
    <location>
        <begin position="498"/>
        <end position="517"/>
    </location>
</feature>
<feature type="transmembrane region" description="Helical" evidence="2">
    <location>
        <begin position="529"/>
        <end position="549"/>
    </location>
</feature>
<organism evidence="4">
    <name type="scientific">Castor canadensis</name>
    <name type="common">American beaver</name>
    <dbReference type="NCBI Taxonomy" id="51338"/>
    <lineage>
        <taxon>Eukaryota</taxon>
        <taxon>Metazoa</taxon>
        <taxon>Chordata</taxon>
        <taxon>Craniata</taxon>
        <taxon>Vertebrata</taxon>
        <taxon>Euteleostomi</taxon>
        <taxon>Mammalia</taxon>
        <taxon>Eutheria</taxon>
        <taxon>Euarchontoglires</taxon>
        <taxon>Glires</taxon>
        <taxon>Rodentia</taxon>
        <taxon>Castorimorpha</taxon>
        <taxon>Castoridae</taxon>
        <taxon>Castor</taxon>
    </lineage>
</organism>
<proteinExistence type="predicted"/>
<dbReference type="Ensembl" id="ENSCCNT00000001553.1">
    <property type="protein sequence ID" value="ENSCCNP00000001196.1"/>
    <property type="gene ID" value="ENSCCNG00000001291.1"/>
</dbReference>
<name>A0A8C0ZLE5_CASCN</name>
<keyword evidence="2" id="KW-0812">Transmembrane</keyword>
<dbReference type="PANTHER" id="PTHR23045:SF9">
    <property type="entry name" value="LEUCINE RICH REPEAT CONTAINING 37A-RELATED"/>
    <property type="match status" value="1"/>
</dbReference>
<dbReference type="InterPro" id="IPR029423">
    <property type="entry name" value="LRRC37AB_C"/>
</dbReference>
<sequence length="586" mass="66785">MACFVCKTVKLHCDNECLTNTIHFEEASIGNTEGKFMKVLQTRKKRTSTELTIEPERGYEDQNGVSFSGFINEQPDFNDESDLISELNYILPFFSQGNLEEVESKLLPFIKLLFSKNSLAESVEKRLQSVNRVLKGPKGKQKRPFKEVRKQSIWGKESAPPLMENIAAERRDKRPPLRELEQLHMVQEPRISEEFTFQTEPSLTKEQKATVSSFLSPYSVDRAFMPTIAKPLPKVRNKASARVRNMEASKPITYDRKNYHQTGSHVVHRIPKFRKKKSRLNMLLAHGPQFSAVRSLINSPSRRSFSSLRDLSSQNNPFSDVYALAEPITEDSPMQKQTEGSAFEGNALVANTDEPEETLSDATNQEDAADADSSVGAFDEIPTVKQTSEIQWEYPSMGTDSPTKPKNLLSTLLPPIDHLESKLIQQLQFLIPNYNVKTLLSRMIQNMRIDCSEAEFSRACSKLMLRTGYLMKILSKQQEPSVSRTDWDMDQRKTEDYISDNKEVQSEKKGQESSELTEEVPGYGYKNKLILAVSMTIVVMISIIIFCVIEVRTTIHSGFQNMCCLCNRFQTHKLKTKGIFSLSRER</sequence>
<dbReference type="AlphaFoldDB" id="A0A8C0ZLE5"/>
<dbReference type="Pfam" id="PF14914">
    <property type="entry name" value="LRRC37AB_C"/>
    <property type="match status" value="1"/>
</dbReference>
<evidence type="ECO:0000313" key="4">
    <source>
        <dbReference type="Ensembl" id="ENSCCNP00000001196.1"/>
    </source>
</evidence>